<evidence type="ECO:0000256" key="1">
    <source>
        <dbReference type="ARBA" id="ARBA00004141"/>
    </source>
</evidence>
<keyword evidence="2" id="KW-0808">Transferase</keyword>
<keyword evidence="4 7" id="KW-1133">Transmembrane helix</keyword>
<evidence type="ECO:0000256" key="6">
    <source>
        <dbReference type="ARBA" id="ARBA00023315"/>
    </source>
</evidence>
<keyword evidence="5 7" id="KW-0472">Membrane</keyword>
<dbReference type="InterPro" id="IPR004299">
    <property type="entry name" value="MBOAT_fam"/>
</dbReference>
<dbReference type="PANTHER" id="PTHR13906:SF4">
    <property type="entry name" value="LYSOPHOSPHOLIPID ACYLTRANSFERASE 6"/>
    <property type="match status" value="1"/>
</dbReference>
<keyword evidence="8" id="KW-1185">Reference proteome</keyword>
<protein>
    <submittedName>
        <fullName evidence="9">Bestrophin homolog</fullName>
    </submittedName>
</protein>
<dbReference type="PANTHER" id="PTHR13906">
    <property type="entry name" value="PORCUPINE"/>
    <property type="match status" value="1"/>
</dbReference>
<dbReference type="AlphaFoldDB" id="A0A914S9C8"/>
<evidence type="ECO:0000313" key="8">
    <source>
        <dbReference type="Proteomes" id="UP000887564"/>
    </source>
</evidence>
<reference evidence="9" key="1">
    <citation type="submission" date="2022-11" db="UniProtKB">
        <authorList>
            <consortium name="WormBaseParasite"/>
        </authorList>
    </citation>
    <scope>IDENTIFICATION</scope>
</reference>
<evidence type="ECO:0000313" key="9">
    <source>
        <dbReference type="WBParaSite" id="PEQ_0001077101-mRNA-1"/>
    </source>
</evidence>
<keyword evidence="6" id="KW-0012">Acyltransferase</keyword>
<dbReference type="Proteomes" id="UP000887564">
    <property type="component" value="Unplaced"/>
</dbReference>
<dbReference type="GO" id="GO:0016746">
    <property type="term" value="F:acyltransferase activity"/>
    <property type="evidence" value="ECO:0007669"/>
    <property type="project" value="UniProtKB-KW"/>
</dbReference>
<dbReference type="Pfam" id="PF03062">
    <property type="entry name" value="MBOAT"/>
    <property type="match status" value="1"/>
</dbReference>
<sequence>MNFRCVFLFSMGYLVFIHWYRWYILTSYSIDITGPMMVFVQKVTTIAFSLHDGRVKKVEELNEIQRREALSSVPPLFDYLSYIFHFQTVLTGPLCFYSDYMKWIDGTNAIGRDGKVFQPFCYLIFEQP</sequence>
<dbReference type="GO" id="GO:0016020">
    <property type="term" value="C:membrane"/>
    <property type="evidence" value="ECO:0007669"/>
    <property type="project" value="UniProtKB-SubCell"/>
</dbReference>
<dbReference type="GO" id="GO:0030258">
    <property type="term" value="P:lipid modification"/>
    <property type="evidence" value="ECO:0007669"/>
    <property type="project" value="TreeGrafter"/>
</dbReference>
<dbReference type="WBParaSite" id="PEQ_0001077101-mRNA-1">
    <property type="protein sequence ID" value="PEQ_0001077101-mRNA-1"/>
    <property type="gene ID" value="PEQ_0001077101"/>
</dbReference>
<evidence type="ECO:0000256" key="3">
    <source>
        <dbReference type="ARBA" id="ARBA00022692"/>
    </source>
</evidence>
<evidence type="ECO:0000256" key="7">
    <source>
        <dbReference type="SAM" id="Phobius"/>
    </source>
</evidence>
<organism evidence="8 9">
    <name type="scientific">Parascaris equorum</name>
    <name type="common">Equine roundworm</name>
    <dbReference type="NCBI Taxonomy" id="6256"/>
    <lineage>
        <taxon>Eukaryota</taxon>
        <taxon>Metazoa</taxon>
        <taxon>Ecdysozoa</taxon>
        <taxon>Nematoda</taxon>
        <taxon>Chromadorea</taxon>
        <taxon>Rhabditida</taxon>
        <taxon>Spirurina</taxon>
        <taxon>Ascaridomorpha</taxon>
        <taxon>Ascaridoidea</taxon>
        <taxon>Ascarididae</taxon>
        <taxon>Parascaris</taxon>
    </lineage>
</organism>
<proteinExistence type="predicted"/>
<evidence type="ECO:0000256" key="5">
    <source>
        <dbReference type="ARBA" id="ARBA00023136"/>
    </source>
</evidence>
<name>A0A914S9C8_PAREQ</name>
<keyword evidence="3 7" id="KW-0812">Transmembrane</keyword>
<feature type="transmembrane region" description="Helical" evidence="7">
    <location>
        <begin position="6"/>
        <end position="24"/>
    </location>
</feature>
<evidence type="ECO:0000256" key="2">
    <source>
        <dbReference type="ARBA" id="ARBA00022679"/>
    </source>
</evidence>
<dbReference type="InterPro" id="IPR049941">
    <property type="entry name" value="LPLAT_7/PORCN-like"/>
</dbReference>
<accession>A0A914S9C8</accession>
<comment type="subcellular location">
    <subcellularLocation>
        <location evidence="1">Membrane</location>
        <topology evidence="1">Multi-pass membrane protein</topology>
    </subcellularLocation>
</comment>
<evidence type="ECO:0000256" key="4">
    <source>
        <dbReference type="ARBA" id="ARBA00022989"/>
    </source>
</evidence>